<sequence length="84" mass="9236">MRGRVDQAEIEAALQREIATREVPSEDSEIRTERFVKLTGRPGSKEEAFFAGRGWAGEGIGLYAFGHLVHAKQACPDARPSILP</sequence>
<accession>A0A1X7A483</accession>
<proteinExistence type="predicted"/>
<dbReference type="EMBL" id="FWFY01000017">
    <property type="protein sequence ID" value="SLN69742.1"/>
    <property type="molecule type" value="Genomic_DNA"/>
</dbReference>
<dbReference type="AlphaFoldDB" id="A0A1X7A483"/>
<evidence type="ECO:0000313" key="3">
    <source>
        <dbReference type="Proteomes" id="UP000193495"/>
    </source>
</evidence>
<evidence type="ECO:0000313" key="2">
    <source>
        <dbReference type="EMBL" id="SLN69742.1"/>
    </source>
</evidence>
<dbReference type="RefSeq" id="WP_085897810.1">
    <property type="nucleotide sequence ID" value="NZ_FWFY01000017.1"/>
</dbReference>
<evidence type="ECO:0000313" key="4">
    <source>
        <dbReference type="Proteomes" id="UP000240624"/>
    </source>
</evidence>
<reference evidence="1 4" key="2">
    <citation type="submission" date="2018-03" db="EMBL/GenBank/DDBJ databases">
        <title>Genomic Encyclopedia of Archaeal and Bacterial Type Strains, Phase II (KMG-II): from individual species to whole genera.</title>
        <authorList>
            <person name="Goeker M."/>
        </authorList>
    </citation>
    <scope>NUCLEOTIDE SEQUENCE [LARGE SCALE GENOMIC DNA]</scope>
    <source>
        <strain evidence="1 4">DSM 29956</strain>
    </source>
</reference>
<dbReference type="Proteomes" id="UP000240624">
    <property type="component" value="Unassembled WGS sequence"/>
</dbReference>
<protein>
    <submittedName>
        <fullName evidence="2">Uncharacterized protein</fullName>
    </submittedName>
</protein>
<keyword evidence="4" id="KW-1185">Reference proteome</keyword>
<gene>
    <name evidence="1" type="ORF">CLV79_11920</name>
    <name evidence="2" type="ORF">LOS8367_03508</name>
</gene>
<dbReference type="EMBL" id="PYGB01000019">
    <property type="protein sequence ID" value="PSK80833.1"/>
    <property type="molecule type" value="Genomic_DNA"/>
</dbReference>
<evidence type="ECO:0000313" key="1">
    <source>
        <dbReference type="EMBL" id="PSK80833.1"/>
    </source>
</evidence>
<dbReference type="Proteomes" id="UP000193495">
    <property type="component" value="Unassembled WGS sequence"/>
</dbReference>
<organism evidence="2 3">
    <name type="scientific">Limimaricola soesokkakensis</name>
    <dbReference type="NCBI Taxonomy" id="1343159"/>
    <lineage>
        <taxon>Bacteria</taxon>
        <taxon>Pseudomonadati</taxon>
        <taxon>Pseudomonadota</taxon>
        <taxon>Alphaproteobacteria</taxon>
        <taxon>Rhodobacterales</taxon>
        <taxon>Paracoccaceae</taxon>
        <taxon>Limimaricola</taxon>
    </lineage>
</organism>
<name>A0A1X7A483_9RHOB</name>
<reference evidence="2 3" key="1">
    <citation type="submission" date="2017-03" db="EMBL/GenBank/DDBJ databases">
        <authorList>
            <person name="Afonso C.L."/>
            <person name="Miller P.J."/>
            <person name="Scott M.A."/>
            <person name="Spackman E."/>
            <person name="Goraichik I."/>
            <person name="Dimitrov K.M."/>
            <person name="Suarez D.L."/>
            <person name="Swayne D.E."/>
        </authorList>
    </citation>
    <scope>NUCLEOTIDE SEQUENCE [LARGE SCALE GENOMIC DNA]</scope>
    <source>
        <strain evidence="2 3">CECT 8367</strain>
    </source>
</reference>